<gene>
    <name evidence="1" type="ORF">RRG08_014943</name>
</gene>
<name>A0AAE1BCN8_9GAST</name>
<organism evidence="1 2">
    <name type="scientific">Elysia crispata</name>
    <name type="common">lettuce slug</name>
    <dbReference type="NCBI Taxonomy" id="231223"/>
    <lineage>
        <taxon>Eukaryota</taxon>
        <taxon>Metazoa</taxon>
        <taxon>Spiralia</taxon>
        <taxon>Lophotrochozoa</taxon>
        <taxon>Mollusca</taxon>
        <taxon>Gastropoda</taxon>
        <taxon>Heterobranchia</taxon>
        <taxon>Euthyneura</taxon>
        <taxon>Panpulmonata</taxon>
        <taxon>Sacoglossa</taxon>
        <taxon>Placobranchoidea</taxon>
        <taxon>Plakobranchidae</taxon>
        <taxon>Elysia</taxon>
    </lineage>
</organism>
<dbReference type="AlphaFoldDB" id="A0AAE1BCN8"/>
<evidence type="ECO:0000313" key="1">
    <source>
        <dbReference type="EMBL" id="KAK3803455.1"/>
    </source>
</evidence>
<evidence type="ECO:0000313" key="2">
    <source>
        <dbReference type="Proteomes" id="UP001283361"/>
    </source>
</evidence>
<dbReference type="EMBL" id="JAWDGP010000124">
    <property type="protein sequence ID" value="KAK3803455.1"/>
    <property type="molecule type" value="Genomic_DNA"/>
</dbReference>
<keyword evidence="2" id="KW-1185">Reference proteome</keyword>
<accession>A0AAE1BCN8</accession>
<sequence>MLVHEKKKYDIAVKEVKTIDHAHVRSGLQSWLFVPPAMCGDHKIWLFVPLCAAIIRAGCLYRQLCAAVMKSGCLYRQLCAAVMKSGCLYRYALRSSELVLCTAMRRGHEIWLFVPLCAAVMKAGCLYRQLCAAVMKSGCLYRYALRSSELVLCTAMYSCKYLASP</sequence>
<proteinExistence type="predicted"/>
<comment type="caution">
    <text evidence="1">The sequence shown here is derived from an EMBL/GenBank/DDBJ whole genome shotgun (WGS) entry which is preliminary data.</text>
</comment>
<protein>
    <submittedName>
        <fullName evidence="1">Uncharacterized protein</fullName>
    </submittedName>
</protein>
<dbReference type="Proteomes" id="UP001283361">
    <property type="component" value="Unassembled WGS sequence"/>
</dbReference>
<reference evidence="1" key="1">
    <citation type="journal article" date="2023" name="G3 (Bethesda)">
        <title>A reference genome for the long-term kleptoplast-retaining sea slug Elysia crispata morphotype clarki.</title>
        <authorList>
            <person name="Eastman K.E."/>
            <person name="Pendleton A.L."/>
            <person name="Shaikh M.A."/>
            <person name="Suttiyut T."/>
            <person name="Ogas R."/>
            <person name="Tomko P."/>
            <person name="Gavelis G."/>
            <person name="Widhalm J.R."/>
            <person name="Wisecaver J.H."/>
        </authorList>
    </citation>
    <scope>NUCLEOTIDE SEQUENCE</scope>
    <source>
        <strain evidence="1">ECLA1</strain>
    </source>
</reference>